<dbReference type="PANTHER" id="PTHR43278">
    <property type="entry name" value="NAD(P)H-DEPENDENT FMN-CONTAINING OXIDOREDUCTASE YWQN-RELATED"/>
    <property type="match status" value="1"/>
</dbReference>
<sequence>MKIVVLEGSPHKKGSSNLLAEQFIKGAKEAGHSVTVLDVAHMDVHPCTGCEHCGMDGDCAWKDDVPQIREALLAADMVAFVTPVYYFGMSAQLKMVIDRFYSYTMRLSARGLKAVLITAAWDSDEDVMPCLTAHYRKLCRYMHFQDCGMVLGTGCGTPAMTKGSRHMEEAYRLGKSVFDKPCGIV</sequence>
<keyword evidence="2" id="KW-0288">FMN</keyword>
<keyword evidence="1" id="KW-0285">Flavoprotein</keyword>
<reference evidence="4" key="1">
    <citation type="journal article" date="2021" name="PeerJ">
        <title>Extensive microbial diversity within the chicken gut microbiome revealed by metagenomics and culture.</title>
        <authorList>
            <person name="Gilroy R."/>
            <person name="Ravi A."/>
            <person name="Getino M."/>
            <person name="Pursley I."/>
            <person name="Horton D.L."/>
            <person name="Alikhan N.F."/>
            <person name="Baker D."/>
            <person name="Gharbi K."/>
            <person name="Hall N."/>
            <person name="Watson M."/>
            <person name="Adriaenssens E.M."/>
            <person name="Foster-Nyarko E."/>
            <person name="Jarju S."/>
            <person name="Secka A."/>
            <person name="Antonio M."/>
            <person name="Oren A."/>
            <person name="Chaudhuri R.R."/>
            <person name="La Ragione R."/>
            <person name="Hildebrand F."/>
            <person name="Pallen M.J."/>
        </authorList>
    </citation>
    <scope>NUCLEOTIDE SEQUENCE</scope>
    <source>
        <strain evidence="4">USAMLcec2-132</strain>
    </source>
</reference>
<comment type="caution">
    <text evidence="4">The sequence shown here is derived from an EMBL/GenBank/DDBJ whole genome shotgun (WGS) entry which is preliminary data.</text>
</comment>
<gene>
    <name evidence="4" type="ORF">H9761_05505</name>
</gene>
<dbReference type="Proteomes" id="UP000823891">
    <property type="component" value="Unassembled WGS sequence"/>
</dbReference>
<evidence type="ECO:0000256" key="1">
    <source>
        <dbReference type="ARBA" id="ARBA00022630"/>
    </source>
</evidence>
<name>A0A9D2SQF4_9FIRM</name>
<evidence type="ECO:0000313" key="4">
    <source>
        <dbReference type="EMBL" id="HJC23146.1"/>
    </source>
</evidence>
<dbReference type="SUPFAM" id="SSF52218">
    <property type="entry name" value="Flavoproteins"/>
    <property type="match status" value="1"/>
</dbReference>
<dbReference type="AlphaFoldDB" id="A0A9D2SQF4"/>
<evidence type="ECO:0000256" key="2">
    <source>
        <dbReference type="ARBA" id="ARBA00022643"/>
    </source>
</evidence>
<protein>
    <submittedName>
        <fullName evidence="4">Flavodoxin family protein</fullName>
    </submittedName>
</protein>
<dbReference type="GO" id="GO:0016491">
    <property type="term" value="F:oxidoreductase activity"/>
    <property type="evidence" value="ECO:0007669"/>
    <property type="project" value="InterPro"/>
</dbReference>
<evidence type="ECO:0000259" key="3">
    <source>
        <dbReference type="Pfam" id="PF03358"/>
    </source>
</evidence>
<reference evidence="4" key="2">
    <citation type="submission" date="2021-04" db="EMBL/GenBank/DDBJ databases">
        <authorList>
            <person name="Gilroy R."/>
        </authorList>
    </citation>
    <scope>NUCLEOTIDE SEQUENCE</scope>
    <source>
        <strain evidence="4">USAMLcec2-132</strain>
    </source>
</reference>
<dbReference type="PANTHER" id="PTHR43278:SF2">
    <property type="entry name" value="IRON-SULFUR FLAVOPROTEIN"/>
    <property type="match status" value="1"/>
</dbReference>
<accession>A0A9D2SQF4</accession>
<organism evidence="4 5">
    <name type="scientific">Candidatus Eisenbergiella merdavium</name>
    <dbReference type="NCBI Taxonomy" id="2838551"/>
    <lineage>
        <taxon>Bacteria</taxon>
        <taxon>Bacillati</taxon>
        <taxon>Bacillota</taxon>
        <taxon>Clostridia</taxon>
        <taxon>Lachnospirales</taxon>
        <taxon>Lachnospiraceae</taxon>
        <taxon>Eisenbergiella</taxon>
    </lineage>
</organism>
<feature type="domain" description="NADPH-dependent FMN reductase-like" evidence="3">
    <location>
        <begin position="1"/>
        <end position="104"/>
    </location>
</feature>
<dbReference type="InterPro" id="IPR005025">
    <property type="entry name" value="FMN_Rdtase-like_dom"/>
</dbReference>
<dbReference type="Gene3D" id="3.40.50.360">
    <property type="match status" value="1"/>
</dbReference>
<proteinExistence type="predicted"/>
<evidence type="ECO:0000313" key="5">
    <source>
        <dbReference type="Proteomes" id="UP000823891"/>
    </source>
</evidence>
<dbReference type="Pfam" id="PF03358">
    <property type="entry name" value="FMN_red"/>
    <property type="match status" value="1"/>
</dbReference>
<dbReference type="EMBL" id="DWWS01000021">
    <property type="protein sequence ID" value="HJC23146.1"/>
    <property type="molecule type" value="Genomic_DNA"/>
</dbReference>
<dbReference type="InterPro" id="IPR029039">
    <property type="entry name" value="Flavoprotein-like_sf"/>
</dbReference>
<dbReference type="InterPro" id="IPR051796">
    <property type="entry name" value="ISF_SsuE-like"/>
</dbReference>